<evidence type="ECO:0000313" key="2">
    <source>
        <dbReference type="Proteomes" id="UP001213000"/>
    </source>
</evidence>
<gene>
    <name evidence="1" type="ORF">NP233_g10798</name>
</gene>
<accession>A0AAD5YRK2</accession>
<name>A0AAD5YRK2_9AGAR</name>
<evidence type="ECO:0000313" key="1">
    <source>
        <dbReference type="EMBL" id="KAJ3560505.1"/>
    </source>
</evidence>
<sequence>MSCQSSHGYSFRLFRANCALTLSCPRLPFCLKDTDTTLSLAPQGLLPTTIDARRIRYEQALQESLDGSLLSVEAKKIERVLMDLQFSIQSTITPLRSKDQFIDILFSAAEDVRESQDILDELISEGNAIFLRFWNNVKLALQAIGRAERKLLLFQELMLVEEITNTESRDQLSSSIWSSLTKTATIRCHDQIARFTANVDYRRQQAMGRLDGILLSLQSLEADREFINNAMRSPSYYYRTLQIWNSFQKLSCFRGEAGVYALLIESVVQSFTAELKENQLLKGSTRYVNGIEAA</sequence>
<reference evidence="1" key="1">
    <citation type="submission" date="2022-07" db="EMBL/GenBank/DDBJ databases">
        <title>Genome Sequence of Leucocoprinus birnbaumii.</title>
        <authorList>
            <person name="Buettner E."/>
        </authorList>
    </citation>
    <scope>NUCLEOTIDE SEQUENCE</scope>
    <source>
        <strain evidence="1">VT141</strain>
    </source>
</reference>
<dbReference type="Proteomes" id="UP001213000">
    <property type="component" value="Unassembled WGS sequence"/>
</dbReference>
<dbReference type="EMBL" id="JANIEX010001160">
    <property type="protein sequence ID" value="KAJ3560505.1"/>
    <property type="molecule type" value="Genomic_DNA"/>
</dbReference>
<proteinExistence type="predicted"/>
<organism evidence="1 2">
    <name type="scientific">Leucocoprinus birnbaumii</name>
    <dbReference type="NCBI Taxonomy" id="56174"/>
    <lineage>
        <taxon>Eukaryota</taxon>
        <taxon>Fungi</taxon>
        <taxon>Dikarya</taxon>
        <taxon>Basidiomycota</taxon>
        <taxon>Agaricomycotina</taxon>
        <taxon>Agaricomycetes</taxon>
        <taxon>Agaricomycetidae</taxon>
        <taxon>Agaricales</taxon>
        <taxon>Agaricineae</taxon>
        <taxon>Agaricaceae</taxon>
        <taxon>Leucocoprinus</taxon>
    </lineage>
</organism>
<comment type="caution">
    <text evidence="1">The sequence shown here is derived from an EMBL/GenBank/DDBJ whole genome shotgun (WGS) entry which is preliminary data.</text>
</comment>
<protein>
    <submittedName>
        <fullName evidence="1">Uncharacterized protein</fullName>
    </submittedName>
</protein>
<dbReference type="AlphaFoldDB" id="A0AAD5YRK2"/>
<keyword evidence="2" id="KW-1185">Reference proteome</keyword>